<dbReference type="SUPFAM" id="SSF52540">
    <property type="entry name" value="P-loop containing nucleoside triphosphate hydrolases"/>
    <property type="match status" value="1"/>
</dbReference>
<dbReference type="GO" id="GO:0005524">
    <property type="term" value="F:ATP binding"/>
    <property type="evidence" value="ECO:0007669"/>
    <property type="project" value="UniProtKB-KW"/>
</dbReference>
<keyword evidence="12 17" id="KW-1133">Transmembrane helix</keyword>
<dbReference type="Pfam" id="PF02706">
    <property type="entry name" value="Wzz"/>
    <property type="match status" value="1"/>
</dbReference>
<dbReference type="OrthoDB" id="9794577at2"/>
<accession>A0A1M7ZWF0</accession>
<evidence type="ECO:0000256" key="2">
    <source>
        <dbReference type="ARBA" id="ARBA00007316"/>
    </source>
</evidence>
<dbReference type="InterPro" id="IPR005702">
    <property type="entry name" value="Wzc-like_C"/>
</dbReference>
<sequence length="786" mass="88237">MQNQEHYTSYSTHQDFNLREDVESYLYHWKWFLLVGILSLTVAYLYLRYAVPQYKAATTIMVKDDKKGGLASELATFSDLGMMSGMTNNVDNEIEVIKSRTLIASSIKALRLGVVYKTNGRVKQAELYKNKPITVTFLKTTPVFLEKTRKFTIESKDATTFILSDKERSLIGEFKYNSIVSFEEGCALQVVKDTKWKSNASFDIDVEHIPLSDLVESYKTRLTVSPFGKNTSVVELSFVDPIAEKAEDFLDMLVTNYNNDAIADKKFISENTAQFIESRLNLISEELKDVETDVERFKKSNRVTDLVSESGLFIENASEFEKREIETETQLKVVASMLGYVNAASNADLIPANVLPTQEGAATLIGEYNQLILERNRLLKTAGEQNALVLNLENKIESLRANIVSALQSMRTALEIKRKDLAYQNNVLGGKIAQIPTQEKLFRDISRKQTIKESLYLYLLQKREETAISLAVTAPNAKIIDIAIASKIPVSPKSSIVYLGALLVGLLIPFGCIYVSKLLDTKVKSRADVEAATSMPYIGDVPKSDADEKVIQTNSRTSVAEGLRIIRTNLEFLLNNVQDGVAKIIFLTSTFPGEGKTFVSVNIAATIALSGKRVLLVGMDIRNPKLDEYFTLPNSGITSYFSSKEGLELESFITTIEGYDHFHVLPAGIIPPNPAELLMSKKVGSFFEKLRKQYDYIIVDTAPVSLVTDTLLISKYADAFLYVVRSKVLDKRMLSLPEKLYQEKKLPNMAILLNDTDHKKGYGYGYGVKTVQKNIFERFLSFLLRK</sequence>
<evidence type="ECO:0000259" key="18">
    <source>
        <dbReference type="Pfam" id="PF02706"/>
    </source>
</evidence>
<comment type="similarity">
    <text evidence="2">Belongs to the CpsD/CapB family.</text>
</comment>
<dbReference type="Proteomes" id="UP000184611">
    <property type="component" value="Unassembled WGS sequence"/>
</dbReference>
<dbReference type="InterPro" id="IPR027417">
    <property type="entry name" value="P-loop_NTPase"/>
</dbReference>
<gene>
    <name evidence="21" type="ORF">SAMN05443547_1579</name>
</gene>
<dbReference type="RefSeq" id="WP_073583112.1">
    <property type="nucleotide sequence ID" value="NZ_CBCSEA010000006.1"/>
</dbReference>
<dbReference type="STRING" id="416016.SAMN05443547_1579"/>
<keyword evidence="6" id="KW-0997">Cell inner membrane</keyword>
<dbReference type="CDD" id="cd05387">
    <property type="entry name" value="BY-kinase"/>
    <property type="match status" value="1"/>
</dbReference>
<dbReference type="AlphaFoldDB" id="A0A1M7ZWF0"/>
<evidence type="ECO:0000256" key="3">
    <source>
        <dbReference type="ARBA" id="ARBA00008883"/>
    </source>
</evidence>
<dbReference type="InterPro" id="IPR025669">
    <property type="entry name" value="AAA_dom"/>
</dbReference>
<feature type="domain" description="Polysaccharide chain length determinant N-terminal" evidence="18">
    <location>
        <begin position="26"/>
        <end position="108"/>
    </location>
</feature>
<keyword evidence="5" id="KW-1003">Cell membrane</keyword>
<reference evidence="22" key="1">
    <citation type="submission" date="2016-12" db="EMBL/GenBank/DDBJ databases">
        <authorList>
            <person name="Varghese N."/>
            <person name="Submissions S."/>
        </authorList>
    </citation>
    <scope>NUCLEOTIDE SEQUENCE [LARGE SCALE GENOMIC DNA]</scope>
    <source>
        <strain evidence="22">DSM 18830</strain>
    </source>
</reference>
<keyword evidence="16" id="KW-0175">Coiled coil</keyword>
<comment type="similarity">
    <text evidence="3">Belongs to the etk/wzc family.</text>
</comment>
<evidence type="ECO:0000256" key="13">
    <source>
        <dbReference type="ARBA" id="ARBA00023136"/>
    </source>
</evidence>
<evidence type="ECO:0000256" key="12">
    <source>
        <dbReference type="ARBA" id="ARBA00022989"/>
    </source>
</evidence>
<feature type="transmembrane region" description="Helical" evidence="17">
    <location>
        <begin position="29"/>
        <end position="47"/>
    </location>
</feature>
<keyword evidence="10" id="KW-0418">Kinase</keyword>
<keyword evidence="11" id="KW-0067">ATP-binding</keyword>
<organism evidence="21 22">
    <name type="scientific">Flavobacterium cucumis</name>
    <dbReference type="NCBI Taxonomy" id="416016"/>
    <lineage>
        <taxon>Bacteria</taxon>
        <taxon>Pseudomonadati</taxon>
        <taxon>Bacteroidota</taxon>
        <taxon>Flavobacteriia</taxon>
        <taxon>Flavobacteriales</taxon>
        <taxon>Flavobacteriaceae</taxon>
        <taxon>Flavobacterium</taxon>
    </lineage>
</organism>
<evidence type="ECO:0000256" key="1">
    <source>
        <dbReference type="ARBA" id="ARBA00004429"/>
    </source>
</evidence>
<dbReference type="InterPro" id="IPR050445">
    <property type="entry name" value="Bact_polysacc_biosynth/exp"/>
</dbReference>
<evidence type="ECO:0000256" key="17">
    <source>
        <dbReference type="SAM" id="Phobius"/>
    </source>
</evidence>
<keyword evidence="8 17" id="KW-0812">Transmembrane</keyword>
<dbReference type="Pfam" id="PF13807">
    <property type="entry name" value="GNVR"/>
    <property type="match status" value="1"/>
</dbReference>
<comment type="catalytic activity">
    <reaction evidence="15">
        <text>L-tyrosyl-[protein] + ATP = O-phospho-L-tyrosyl-[protein] + ADP + H(+)</text>
        <dbReference type="Rhea" id="RHEA:10596"/>
        <dbReference type="Rhea" id="RHEA-COMP:10136"/>
        <dbReference type="Rhea" id="RHEA-COMP:20101"/>
        <dbReference type="ChEBI" id="CHEBI:15378"/>
        <dbReference type="ChEBI" id="CHEBI:30616"/>
        <dbReference type="ChEBI" id="CHEBI:46858"/>
        <dbReference type="ChEBI" id="CHEBI:61978"/>
        <dbReference type="ChEBI" id="CHEBI:456216"/>
        <dbReference type="EC" id="2.7.10.2"/>
    </reaction>
</comment>
<dbReference type="Gene3D" id="3.40.50.300">
    <property type="entry name" value="P-loop containing nucleotide triphosphate hydrolases"/>
    <property type="match status" value="1"/>
</dbReference>
<dbReference type="EC" id="2.7.10.2" evidence="4"/>
<name>A0A1M7ZWF0_9FLAO</name>
<keyword evidence="14" id="KW-0829">Tyrosine-protein kinase</keyword>
<dbReference type="Pfam" id="PF13614">
    <property type="entry name" value="AAA_31"/>
    <property type="match status" value="1"/>
</dbReference>
<evidence type="ECO:0000256" key="8">
    <source>
        <dbReference type="ARBA" id="ARBA00022692"/>
    </source>
</evidence>
<evidence type="ECO:0000256" key="7">
    <source>
        <dbReference type="ARBA" id="ARBA00022679"/>
    </source>
</evidence>
<dbReference type="InterPro" id="IPR032807">
    <property type="entry name" value="GNVR"/>
</dbReference>
<feature type="coiled-coil region" evidence="16">
    <location>
        <begin position="382"/>
        <end position="409"/>
    </location>
</feature>
<feature type="transmembrane region" description="Helical" evidence="17">
    <location>
        <begin position="496"/>
        <end position="516"/>
    </location>
</feature>
<feature type="domain" description="AAA" evidence="19">
    <location>
        <begin position="583"/>
        <end position="714"/>
    </location>
</feature>
<evidence type="ECO:0000256" key="5">
    <source>
        <dbReference type="ARBA" id="ARBA00022475"/>
    </source>
</evidence>
<evidence type="ECO:0000256" key="14">
    <source>
        <dbReference type="ARBA" id="ARBA00023137"/>
    </source>
</evidence>
<feature type="domain" description="Tyrosine-protein kinase G-rich" evidence="20">
    <location>
        <begin position="437"/>
        <end position="515"/>
    </location>
</feature>
<dbReference type="GO" id="GO:0005886">
    <property type="term" value="C:plasma membrane"/>
    <property type="evidence" value="ECO:0007669"/>
    <property type="project" value="UniProtKB-SubCell"/>
</dbReference>
<evidence type="ECO:0000313" key="21">
    <source>
        <dbReference type="EMBL" id="SHO73224.1"/>
    </source>
</evidence>
<evidence type="ECO:0000259" key="19">
    <source>
        <dbReference type="Pfam" id="PF13614"/>
    </source>
</evidence>
<keyword evidence="9" id="KW-0547">Nucleotide-binding</keyword>
<evidence type="ECO:0000256" key="11">
    <source>
        <dbReference type="ARBA" id="ARBA00022840"/>
    </source>
</evidence>
<evidence type="ECO:0000313" key="22">
    <source>
        <dbReference type="Proteomes" id="UP000184611"/>
    </source>
</evidence>
<evidence type="ECO:0000256" key="10">
    <source>
        <dbReference type="ARBA" id="ARBA00022777"/>
    </source>
</evidence>
<evidence type="ECO:0000256" key="16">
    <source>
        <dbReference type="SAM" id="Coils"/>
    </source>
</evidence>
<proteinExistence type="inferred from homology"/>
<evidence type="ECO:0000256" key="15">
    <source>
        <dbReference type="ARBA" id="ARBA00051245"/>
    </source>
</evidence>
<evidence type="ECO:0000259" key="20">
    <source>
        <dbReference type="Pfam" id="PF13807"/>
    </source>
</evidence>
<keyword evidence="7" id="KW-0808">Transferase</keyword>
<dbReference type="NCBIfam" id="TIGR01007">
    <property type="entry name" value="eps_fam"/>
    <property type="match status" value="1"/>
</dbReference>
<evidence type="ECO:0000256" key="9">
    <source>
        <dbReference type="ARBA" id="ARBA00022741"/>
    </source>
</evidence>
<keyword evidence="13 17" id="KW-0472">Membrane</keyword>
<dbReference type="PANTHER" id="PTHR32309">
    <property type="entry name" value="TYROSINE-PROTEIN KINASE"/>
    <property type="match status" value="1"/>
</dbReference>
<evidence type="ECO:0000256" key="6">
    <source>
        <dbReference type="ARBA" id="ARBA00022519"/>
    </source>
</evidence>
<feature type="coiled-coil region" evidence="16">
    <location>
        <begin position="273"/>
        <end position="300"/>
    </location>
</feature>
<protein>
    <recommendedName>
        <fullName evidence="4">non-specific protein-tyrosine kinase</fullName>
        <ecNumber evidence="4">2.7.10.2</ecNumber>
    </recommendedName>
</protein>
<comment type="subcellular location">
    <subcellularLocation>
        <location evidence="1">Cell inner membrane</location>
        <topology evidence="1">Multi-pass membrane protein</topology>
    </subcellularLocation>
</comment>
<dbReference type="InterPro" id="IPR003856">
    <property type="entry name" value="LPS_length_determ_N"/>
</dbReference>
<dbReference type="EMBL" id="FRYK01000002">
    <property type="protein sequence ID" value="SHO73224.1"/>
    <property type="molecule type" value="Genomic_DNA"/>
</dbReference>
<evidence type="ECO:0000256" key="4">
    <source>
        <dbReference type="ARBA" id="ARBA00011903"/>
    </source>
</evidence>
<dbReference type="GO" id="GO:0004715">
    <property type="term" value="F:non-membrane spanning protein tyrosine kinase activity"/>
    <property type="evidence" value="ECO:0007669"/>
    <property type="project" value="UniProtKB-EC"/>
</dbReference>
<keyword evidence="22" id="KW-1185">Reference proteome</keyword>
<dbReference type="PANTHER" id="PTHR32309:SF13">
    <property type="entry name" value="FERRIC ENTEROBACTIN TRANSPORT PROTEIN FEPE"/>
    <property type="match status" value="1"/>
</dbReference>